<name>A0A0A8ZEI7_ARUDO</name>
<reference evidence="1" key="1">
    <citation type="submission" date="2014-09" db="EMBL/GenBank/DDBJ databases">
        <authorList>
            <person name="Magalhaes I.L.F."/>
            <person name="Oliveira U."/>
            <person name="Santos F.R."/>
            <person name="Vidigal T.H.D.A."/>
            <person name="Brescovit A.D."/>
            <person name="Santos A.J."/>
        </authorList>
    </citation>
    <scope>NUCLEOTIDE SEQUENCE</scope>
    <source>
        <tissue evidence="1">Shoot tissue taken approximately 20 cm above the soil surface</tissue>
    </source>
</reference>
<protein>
    <submittedName>
        <fullName evidence="1">Uncharacterized protein</fullName>
    </submittedName>
</protein>
<accession>A0A0A8ZEI7</accession>
<evidence type="ECO:0000313" key="1">
    <source>
        <dbReference type="EMBL" id="JAD37829.1"/>
    </source>
</evidence>
<sequence>MDLNRTLIDKHDRI</sequence>
<organism evidence="1">
    <name type="scientific">Arundo donax</name>
    <name type="common">Giant reed</name>
    <name type="synonym">Donax arundinaceus</name>
    <dbReference type="NCBI Taxonomy" id="35708"/>
    <lineage>
        <taxon>Eukaryota</taxon>
        <taxon>Viridiplantae</taxon>
        <taxon>Streptophyta</taxon>
        <taxon>Embryophyta</taxon>
        <taxon>Tracheophyta</taxon>
        <taxon>Spermatophyta</taxon>
        <taxon>Magnoliopsida</taxon>
        <taxon>Liliopsida</taxon>
        <taxon>Poales</taxon>
        <taxon>Poaceae</taxon>
        <taxon>PACMAD clade</taxon>
        <taxon>Arundinoideae</taxon>
        <taxon>Arundineae</taxon>
        <taxon>Arundo</taxon>
    </lineage>
</organism>
<dbReference type="EMBL" id="GBRH01260066">
    <property type="protein sequence ID" value="JAD37829.1"/>
    <property type="molecule type" value="Transcribed_RNA"/>
</dbReference>
<proteinExistence type="predicted"/>
<reference evidence="1" key="2">
    <citation type="journal article" date="2015" name="Data Brief">
        <title>Shoot transcriptome of the giant reed, Arundo donax.</title>
        <authorList>
            <person name="Barrero R.A."/>
            <person name="Guerrero F.D."/>
            <person name="Moolhuijzen P."/>
            <person name="Goolsby J.A."/>
            <person name="Tidwell J."/>
            <person name="Bellgard S.E."/>
            <person name="Bellgard M.I."/>
        </authorList>
    </citation>
    <scope>NUCLEOTIDE SEQUENCE</scope>
    <source>
        <tissue evidence="1">Shoot tissue taken approximately 20 cm above the soil surface</tissue>
    </source>
</reference>